<dbReference type="OrthoDB" id="7451388at2"/>
<sequence length="160" mass="17276">MTFTTCPGPLDGALPCPVATAAKAAKVNWRWTSLRVQVRNMLFAACLSLPATMILHAEEAPQGWLPEVVEMPADMEVITDRAIGSTIRMFSFSTGRDPDELLAEWEDALRTAGYTIQQAQGEILARSIEFSGQGIANAKMVVAPVVEGARSVIEVDATLQ</sequence>
<comment type="caution">
    <text evidence="1">The sequence shown here is derived from an EMBL/GenBank/DDBJ whole genome shotgun (WGS) entry which is preliminary data.</text>
</comment>
<protein>
    <submittedName>
        <fullName evidence="1">Uncharacterized protein</fullName>
    </submittedName>
</protein>
<name>A0A4R1YSV8_9RHOB</name>
<accession>A0A4R1YSV8</accession>
<dbReference type="Proteomes" id="UP000295277">
    <property type="component" value="Unassembled WGS sequence"/>
</dbReference>
<dbReference type="EMBL" id="SLVM01000015">
    <property type="protein sequence ID" value="TCM82723.1"/>
    <property type="molecule type" value="Genomic_DNA"/>
</dbReference>
<organism evidence="1 2">
    <name type="scientific">Rhodovulum steppense</name>
    <dbReference type="NCBI Taxonomy" id="540251"/>
    <lineage>
        <taxon>Bacteria</taxon>
        <taxon>Pseudomonadati</taxon>
        <taxon>Pseudomonadota</taxon>
        <taxon>Alphaproteobacteria</taxon>
        <taxon>Rhodobacterales</taxon>
        <taxon>Paracoccaceae</taxon>
        <taxon>Rhodovulum</taxon>
    </lineage>
</organism>
<proteinExistence type="predicted"/>
<dbReference type="RefSeq" id="WP_132695584.1">
    <property type="nucleotide sequence ID" value="NZ_SLVM01000015.1"/>
</dbReference>
<reference evidence="1 2" key="1">
    <citation type="submission" date="2019-03" db="EMBL/GenBank/DDBJ databases">
        <title>Genomic Encyclopedia of Type Strains, Phase IV (KMG-IV): sequencing the most valuable type-strain genomes for metagenomic binning, comparative biology and taxonomic classification.</title>
        <authorList>
            <person name="Goeker M."/>
        </authorList>
    </citation>
    <scope>NUCLEOTIDE SEQUENCE [LARGE SCALE GENOMIC DNA]</scope>
    <source>
        <strain evidence="1 2">DSM 21153</strain>
    </source>
</reference>
<dbReference type="AlphaFoldDB" id="A0A4R1YSV8"/>
<evidence type="ECO:0000313" key="2">
    <source>
        <dbReference type="Proteomes" id="UP000295277"/>
    </source>
</evidence>
<evidence type="ECO:0000313" key="1">
    <source>
        <dbReference type="EMBL" id="TCM82723.1"/>
    </source>
</evidence>
<keyword evidence="2" id="KW-1185">Reference proteome</keyword>
<gene>
    <name evidence="1" type="ORF">EV216_11587</name>
</gene>